<dbReference type="Proteomes" id="UP000447434">
    <property type="component" value="Chromosome 25"/>
</dbReference>
<keyword evidence="1" id="KW-0472">Membrane</keyword>
<gene>
    <name evidence="2" type="ORF">Lalb_Chr25g0289821</name>
</gene>
<name>A0A6A4N6I8_LUPAL</name>
<dbReference type="EMBL" id="WOCE01000025">
    <property type="protein sequence ID" value="KAE9585520.1"/>
    <property type="molecule type" value="Genomic_DNA"/>
</dbReference>
<dbReference type="OrthoDB" id="1627728at2759"/>
<accession>A0A6A4N6I8</accession>
<organism evidence="2 3">
    <name type="scientific">Lupinus albus</name>
    <name type="common">White lupine</name>
    <name type="synonym">Lupinus termis</name>
    <dbReference type="NCBI Taxonomy" id="3870"/>
    <lineage>
        <taxon>Eukaryota</taxon>
        <taxon>Viridiplantae</taxon>
        <taxon>Streptophyta</taxon>
        <taxon>Embryophyta</taxon>
        <taxon>Tracheophyta</taxon>
        <taxon>Spermatophyta</taxon>
        <taxon>Magnoliopsida</taxon>
        <taxon>eudicotyledons</taxon>
        <taxon>Gunneridae</taxon>
        <taxon>Pentapetalae</taxon>
        <taxon>rosids</taxon>
        <taxon>fabids</taxon>
        <taxon>Fabales</taxon>
        <taxon>Fabaceae</taxon>
        <taxon>Papilionoideae</taxon>
        <taxon>50 kb inversion clade</taxon>
        <taxon>genistoids sensu lato</taxon>
        <taxon>core genistoids</taxon>
        <taxon>Genisteae</taxon>
        <taxon>Lupinus</taxon>
    </lineage>
</organism>
<protein>
    <submittedName>
        <fullName evidence="2">Uncharacterized protein</fullName>
    </submittedName>
</protein>
<reference evidence="3" key="1">
    <citation type="journal article" date="2020" name="Nat. Commun.">
        <title>Genome sequence of the cluster root forming white lupin.</title>
        <authorList>
            <person name="Hufnagel B."/>
            <person name="Marques A."/>
            <person name="Soriano A."/>
            <person name="Marques L."/>
            <person name="Divol F."/>
            <person name="Doumas P."/>
            <person name="Sallet E."/>
            <person name="Mancinotti D."/>
            <person name="Carrere S."/>
            <person name="Marande W."/>
            <person name="Arribat S."/>
            <person name="Keller J."/>
            <person name="Huneau C."/>
            <person name="Blein T."/>
            <person name="Aime D."/>
            <person name="Laguerre M."/>
            <person name="Taylor J."/>
            <person name="Schubert V."/>
            <person name="Nelson M."/>
            <person name="Geu-Flores F."/>
            <person name="Crespi M."/>
            <person name="Gallardo-Guerrero K."/>
            <person name="Delaux P.-M."/>
            <person name="Salse J."/>
            <person name="Berges H."/>
            <person name="Guyot R."/>
            <person name="Gouzy J."/>
            <person name="Peret B."/>
        </authorList>
    </citation>
    <scope>NUCLEOTIDE SEQUENCE [LARGE SCALE GENOMIC DNA]</scope>
    <source>
        <strain evidence="3">cv. Amiga</strain>
    </source>
</reference>
<feature type="transmembrane region" description="Helical" evidence="1">
    <location>
        <begin position="97"/>
        <end position="118"/>
    </location>
</feature>
<evidence type="ECO:0000313" key="3">
    <source>
        <dbReference type="Proteomes" id="UP000447434"/>
    </source>
</evidence>
<keyword evidence="3" id="KW-1185">Reference proteome</keyword>
<evidence type="ECO:0000313" key="2">
    <source>
        <dbReference type="EMBL" id="KAE9585520.1"/>
    </source>
</evidence>
<keyword evidence="1" id="KW-0812">Transmembrane</keyword>
<proteinExistence type="predicted"/>
<dbReference type="AlphaFoldDB" id="A0A6A4N6I8"/>
<comment type="caution">
    <text evidence="2">The sequence shown here is derived from an EMBL/GenBank/DDBJ whole genome shotgun (WGS) entry which is preliminary data.</text>
</comment>
<sequence>MDPKAKHGSLEYINLEGKNVGATMHLHHRSTKCKPKKDCCCVNIYVNNNVQGISNSVLHDSEVKMRNPGVRLYFEDFKVGKGNSRYNNRSIYWRETLGFWLFIFILLALILFFSLLLLSTKIVVIVI</sequence>
<keyword evidence="1" id="KW-1133">Transmembrane helix</keyword>
<evidence type="ECO:0000256" key="1">
    <source>
        <dbReference type="SAM" id="Phobius"/>
    </source>
</evidence>